<evidence type="ECO:0000256" key="4">
    <source>
        <dbReference type="ARBA" id="ARBA00022801"/>
    </source>
</evidence>
<evidence type="ECO:0000313" key="12">
    <source>
        <dbReference type="EMBL" id="SUB23708.1"/>
    </source>
</evidence>
<dbReference type="NCBIfam" id="TIGR01450">
    <property type="entry name" value="recC"/>
    <property type="match status" value="1"/>
</dbReference>
<proteinExistence type="inferred from homology"/>
<dbReference type="Gene3D" id="3.40.50.10930">
    <property type="match status" value="1"/>
</dbReference>
<dbReference type="GO" id="GO:0003677">
    <property type="term" value="F:DNA binding"/>
    <property type="evidence" value="ECO:0007669"/>
    <property type="project" value="UniProtKB-UniRule"/>
</dbReference>
<dbReference type="PANTHER" id="PTHR30591">
    <property type="entry name" value="RECBCD ENZYME SUBUNIT RECC"/>
    <property type="match status" value="1"/>
</dbReference>
<evidence type="ECO:0000256" key="7">
    <source>
        <dbReference type="ARBA" id="ARBA00022840"/>
    </source>
</evidence>
<evidence type="ECO:0000313" key="13">
    <source>
        <dbReference type="Proteomes" id="UP000255098"/>
    </source>
</evidence>
<evidence type="ECO:0000259" key="11">
    <source>
        <dbReference type="Pfam" id="PF17946"/>
    </source>
</evidence>
<sequence>MLTVYYSNLLETQKEILLHLMKTMPLDDPLQSETILVQSPGMAQWLQWQIAEKQGISANLQFPMPATFIWQLYRDNLFNVTQQNQFAKEQIVWRLMRLIPQYLAQPAFAPLRDYLNSAPQSAQQKLYQLAEKVADLFDQYLVYRPDWISAWEKNADSSIAQQIAAQKSEDKQQLADQITRHIEWQGILWRALVVEIQQQNGSEEVWHRAYLHQQFLQLLGEKAPLKLPKRIFVFGISALPKVYLEILNGISEFCDVHLFFTNPCREYWGDIVDKQYWQKLQQRSRTDQQSQQANPLFSHQQIARLEQELYERTAEQEMLQVGNPLLSSWGKQGRDFLYLLTDLQANEINAYVALAEDSLLHQIQQRILTLTPTGIEPLHFAPQDLSFSIHACYSAMREVEALQDYLLHLFNQDPGLTPKDVVVMVADIDKYTPYIRAVFEQGKPYIPFSISDNKLSENDVIVSAFIKLLNLKESLFSAQDVMDFLDIPSIRARFHIELEDLPYIHHWVEDSGIRFGLEKYQGVAQENYNAWKAGLERMLLGYAMREENGIWQDSLGFDNSYGLKGQLAGYLAEFIEQLYQWCQTLCGEHSVEQWQQALFQLVETFFQFDETSQETQWYLNDCIETFAEPLVNVQFEQPLGAEVVAEVMSGYLQENPHNLRFLAGKVNFCTLLPMRSIPFRVVCLLGMNEGEYPRQSTPNSFDLMQYHQQKGDRFKRDDDRYLFLEALVSAQDYFYLSYVGHSIIDDEPKEPSVLVNQLLDYVAENLPVPENEEGENPNEYWRKKLVLHHPMTAFSEKNFSKKHRTFARKWLPLVNKTAQQEQGFIQPLNNDHRVQTVALSQLIAFVQHPIRFFLEQILGIHLQNEESALRDTENFDFDNLERYAINQQLLYLNDNEFNQFFRQLQIKGIMPRGAFAEVQEQKLSQDIRDLKKEVADYLTQESQSVAVELDFILPTQTLCLTGVINQLYPLVDGTSKGKVERVTWRVGGKIRDKDLIENWIYYLVQCATQENVAPAHSYAKGEQVRFKILPKNTALAQLQCYLEAYVQALQSPCLVLTENLGNYFKALKNEKGKDDEAKIQQKCLAILYESIYGNDYGFKQEDKYWQRVLSEQELAQLDLNAMTSIMQDWFGLMLDSLE</sequence>
<dbReference type="RefSeq" id="WP_115249026.1">
    <property type="nucleotide sequence ID" value="NZ_UGSP01000001.1"/>
</dbReference>
<organism evidence="12 13">
    <name type="scientific">Avibacterium avium</name>
    <name type="common">Pasteurella avium</name>
    <dbReference type="NCBI Taxonomy" id="751"/>
    <lineage>
        <taxon>Bacteria</taxon>
        <taxon>Pseudomonadati</taxon>
        <taxon>Pseudomonadota</taxon>
        <taxon>Gammaproteobacteria</taxon>
        <taxon>Pasteurellales</taxon>
        <taxon>Pasteurellaceae</taxon>
        <taxon>Avibacterium</taxon>
    </lineage>
</organism>
<dbReference type="GeneID" id="300132940"/>
<dbReference type="PIRSF" id="PIRSF000980">
    <property type="entry name" value="RecC"/>
    <property type="match status" value="1"/>
</dbReference>
<evidence type="ECO:0000256" key="6">
    <source>
        <dbReference type="ARBA" id="ARBA00022839"/>
    </source>
</evidence>
<dbReference type="GO" id="GO:0003678">
    <property type="term" value="F:DNA helicase activity"/>
    <property type="evidence" value="ECO:0007669"/>
    <property type="project" value="UniProtKB-UniRule"/>
</dbReference>
<dbReference type="Gene3D" id="1.10.10.160">
    <property type="match status" value="1"/>
</dbReference>
<evidence type="ECO:0000256" key="5">
    <source>
        <dbReference type="ARBA" id="ARBA00022806"/>
    </source>
</evidence>
<evidence type="ECO:0000256" key="1">
    <source>
        <dbReference type="ARBA" id="ARBA00022722"/>
    </source>
</evidence>
<dbReference type="Gene3D" id="3.40.50.300">
    <property type="entry name" value="P-loop containing nucleotide triphosphate hydrolases"/>
    <property type="match status" value="2"/>
</dbReference>
<evidence type="ECO:0000256" key="2">
    <source>
        <dbReference type="ARBA" id="ARBA00022741"/>
    </source>
</evidence>
<evidence type="ECO:0000256" key="10">
    <source>
        <dbReference type="HAMAP-Rule" id="MF_01486"/>
    </source>
</evidence>
<dbReference type="PANTHER" id="PTHR30591:SF1">
    <property type="entry name" value="RECBCD ENZYME SUBUNIT RECC"/>
    <property type="match status" value="1"/>
</dbReference>
<dbReference type="Pfam" id="PF04257">
    <property type="entry name" value="Exonuc_V_gamma"/>
    <property type="match status" value="1"/>
</dbReference>
<dbReference type="SUPFAM" id="SSF52540">
    <property type="entry name" value="P-loop containing nucleoside triphosphate hydrolases"/>
    <property type="match status" value="2"/>
</dbReference>
<evidence type="ECO:0000256" key="8">
    <source>
        <dbReference type="ARBA" id="ARBA00023125"/>
    </source>
</evidence>
<dbReference type="GO" id="GO:0000724">
    <property type="term" value="P:double-strand break repair via homologous recombination"/>
    <property type="evidence" value="ECO:0007669"/>
    <property type="project" value="UniProtKB-UniRule"/>
</dbReference>
<comment type="similarity">
    <text evidence="10">Belongs to the RecC family.</text>
</comment>
<gene>
    <name evidence="10 12" type="primary">recC</name>
    <name evidence="12" type="ORF">NCTC11297_00722</name>
</gene>
<dbReference type="InterPro" id="IPR006697">
    <property type="entry name" value="RecC"/>
</dbReference>
<keyword evidence="6 10" id="KW-0269">Exonuclease</keyword>
<dbReference type="GO" id="GO:0008854">
    <property type="term" value="F:exodeoxyribonuclease V activity"/>
    <property type="evidence" value="ECO:0007669"/>
    <property type="project" value="InterPro"/>
</dbReference>
<keyword evidence="2 10" id="KW-0547">Nucleotide-binding</keyword>
<dbReference type="InterPro" id="IPR011335">
    <property type="entry name" value="Restrct_endonuc-II-like"/>
</dbReference>
<dbReference type="HAMAP" id="MF_01486">
    <property type="entry name" value="RecC"/>
    <property type="match status" value="1"/>
</dbReference>
<keyword evidence="7 10" id="KW-0067">ATP-binding</keyword>
<dbReference type="GO" id="GO:0005524">
    <property type="term" value="F:ATP binding"/>
    <property type="evidence" value="ECO:0007669"/>
    <property type="project" value="UniProtKB-UniRule"/>
</dbReference>
<keyword evidence="1 10" id="KW-0540">Nuclease</keyword>
<comment type="miscellaneous">
    <text evidence="10">In the RecBCD complex, RecB has a slow 3'-5' helicase, an exonuclease activity and loads RecA onto ssDNA, RecD has a fast 5'-3' helicase activity, while RecC stimulates the ATPase and processivity of the RecB helicase and contributes to recognition of the Chi site.</text>
</comment>
<comment type="subunit">
    <text evidence="10">Heterotrimer of RecB, RecC and RecD. All subunits contribute to DNA-binding.</text>
</comment>
<dbReference type="Gene3D" id="1.10.10.990">
    <property type="match status" value="1"/>
</dbReference>
<dbReference type="SUPFAM" id="SSF52980">
    <property type="entry name" value="Restriction endonuclease-like"/>
    <property type="match status" value="1"/>
</dbReference>
<keyword evidence="3 10" id="KW-0227">DNA damage</keyword>
<reference evidence="12 13" key="1">
    <citation type="submission" date="2018-06" db="EMBL/GenBank/DDBJ databases">
        <authorList>
            <consortium name="Pathogen Informatics"/>
            <person name="Doyle S."/>
        </authorList>
    </citation>
    <scope>NUCLEOTIDE SEQUENCE [LARGE SCALE GENOMIC DNA]</scope>
    <source>
        <strain evidence="13">NCTC 11297</strain>
    </source>
</reference>
<dbReference type="InterPro" id="IPR041500">
    <property type="entry name" value="RecC_C"/>
</dbReference>
<feature type="domain" description="RecC C-terminal" evidence="11">
    <location>
        <begin position="835"/>
        <end position="1066"/>
    </location>
</feature>
<dbReference type="InterPro" id="IPR013986">
    <property type="entry name" value="DExx_box_DNA_helicase_dom_sf"/>
</dbReference>
<keyword evidence="8 10" id="KW-0238">DNA-binding</keyword>
<dbReference type="Proteomes" id="UP000255098">
    <property type="component" value="Unassembled WGS sequence"/>
</dbReference>
<dbReference type="AlphaFoldDB" id="A0A379APS1"/>
<name>A0A379APS1_AVIAV</name>
<dbReference type="EMBL" id="UGSP01000001">
    <property type="protein sequence ID" value="SUB23708.1"/>
    <property type="molecule type" value="Genomic_DNA"/>
</dbReference>
<keyword evidence="13" id="KW-1185">Reference proteome</keyword>
<protein>
    <recommendedName>
        <fullName evidence="10">RecBCD enzyme subunit RecC</fullName>
    </recommendedName>
    <alternativeName>
        <fullName evidence="10">Exonuclease V subunit RecC</fullName>
        <shortName evidence="10">ExoV subunit RecC</shortName>
    </alternativeName>
    <alternativeName>
        <fullName evidence="10">Helicase/nuclease RecBCD subunit RecC</fullName>
    </alternativeName>
</protein>
<keyword evidence="4 10" id="KW-0378">Hydrolase</keyword>
<evidence type="ECO:0000256" key="9">
    <source>
        <dbReference type="ARBA" id="ARBA00023204"/>
    </source>
</evidence>
<dbReference type="Pfam" id="PF17946">
    <property type="entry name" value="RecC_C"/>
    <property type="match status" value="1"/>
</dbReference>
<comment type="function">
    <text evidence="10">A helicase/nuclease that prepares dsDNA breaks (DSB) for recombinational DNA repair. Binds to DSBs and unwinds DNA via a highly rapid and processive ATP-dependent bidirectional helicase activity. Unwinds dsDNA until it encounters a Chi (crossover hotspot instigator) sequence from the 3' direction. Cuts ssDNA a few nucleotides 3' to the Chi site. The properties and activities of the enzyme are changed at Chi. The Chi-altered holoenzyme produces a long 3'-ssDNA overhang and facilitates RecA-binding to the ssDNA for homologous DNA recombination and repair. Holoenzyme degrades any linearized DNA that is unable to undergo homologous recombination. In the holoenzyme this subunit recognizes the wild-type Chi sequence, and when added to isolated RecB increases its ATP-dependent helicase processivity.</text>
</comment>
<evidence type="ECO:0000256" key="3">
    <source>
        <dbReference type="ARBA" id="ARBA00022763"/>
    </source>
</evidence>
<keyword evidence="5 10" id="KW-0347">Helicase</keyword>
<dbReference type="GO" id="GO:0009338">
    <property type="term" value="C:exodeoxyribonuclease V complex"/>
    <property type="evidence" value="ECO:0007669"/>
    <property type="project" value="InterPro"/>
</dbReference>
<keyword evidence="9 10" id="KW-0234">DNA repair</keyword>
<accession>A0A379APS1</accession>
<dbReference type="InterPro" id="IPR027417">
    <property type="entry name" value="P-loop_NTPase"/>
</dbReference>